<evidence type="ECO:0000313" key="2">
    <source>
        <dbReference type="EMBL" id="UOY17109.1"/>
    </source>
</evidence>
<evidence type="ECO:0000256" key="1">
    <source>
        <dbReference type="SAM" id="SignalP"/>
    </source>
</evidence>
<accession>A0A8T9VQE6</accession>
<protein>
    <submittedName>
        <fullName evidence="2">Venom peptide</fullName>
    </submittedName>
</protein>
<dbReference type="EMBL" id="MW323165">
    <property type="protein sequence ID" value="UOY17109.1"/>
    <property type="molecule type" value="mRNA"/>
</dbReference>
<sequence length="47" mass="5041">MNLGILSYIFMVIVIMAISNIAESSAQAVPSKPGICRLMPHIPPCRG</sequence>
<reference evidence="2" key="1">
    <citation type="submission" date="2020-12" db="EMBL/GenBank/DDBJ databases">
        <authorList>
            <person name="Robinson S.D."/>
        </authorList>
    </citation>
    <scope>NUCLEOTIDE SEQUENCE</scope>
    <source>
        <tissue evidence="2">Venom apparatus</tissue>
    </source>
</reference>
<name>A0A8T9VQE6_DASCH</name>
<proteinExistence type="evidence at transcript level"/>
<keyword evidence="1" id="KW-0732">Signal</keyword>
<feature type="signal peptide" evidence="1">
    <location>
        <begin position="1"/>
        <end position="26"/>
    </location>
</feature>
<organism evidence="2">
    <name type="scientific">Dasymutilla chiron</name>
    <name type="common">Velvet ant</name>
    <name type="synonym">Mutilla chiron</name>
    <dbReference type="NCBI Taxonomy" id="374949"/>
    <lineage>
        <taxon>Eukaryota</taxon>
        <taxon>Metazoa</taxon>
        <taxon>Ecdysozoa</taxon>
        <taxon>Arthropoda</taxon>
        <taxon>Hexapoda</taxon>
        <taxon>Insecta</taxon>
        <taxon>Pterygota</taxon>
        <taxon>Neoptera</taxon>
        <taxon>Endopterygota</taxon>
        <taxon>Hymenoptera</taxon>
        <taxon>Apocrita</taxon>
        <taxon>Aculeata</taxon>
        <taxon>Pompiloidea</taxon>
        <taxon>Mutillidae</taxon>
        <taxon>Sphaeropthalminae</taxon>
        <taxon>Dasymutilla</taxon>
    </lineage>
</organism>
<dbReference type="AlphaFoldDB" id="A0A8T9VQE6"/>
<feature type="chain" id="PRO_5035716609" evidence="1">
    <location>
        <begin position="27"/>
        <end position="47"/>
    </location>
</feature>